<accession>A0A5B7IGX7</accession>
<proteinExistence type="predicted"/>
<dbReference type="EMBL" id="VSRR010055820">
    <property type="protein sequence ID" value="MPC81069.1"/>
    <property type="molecule type" value="Genomic_DNA"/>
</dbReference>
<protein>
    <submittedName>
        <fullName evidence="1">Uncharacterized protein</fullName>
    </submittedName>
</protein>
<reference evidence="1 2" key="1">
    <citation type="submission" date="2019-05" db="EMBL/GenBank/DDBJ databases">
        <title>Another draft genome of Portunus trituberculatus and its Hox gene families provides insights of decapod evolution.</title>
        <authorList>
            <person name="Jeong J.-H."/>
            <person name="Song I."/>
            <person name="Kim S."/>
            <person name="Choi T."/>
            <person name="Kim D."/>
            <person name="Ryu S."/>
            <person name="Kim W."/>
        </authorList>
    </citation>
    <scope>NUCLEOTIDE SEQUENCE [LARGE SCALE GENOMIC DNA]</scope>
    <source>
        <tissue evidence="1">Muscle</tissue>
    </source>
</reference>
<comment type="caution">
    <text evidence="1">The sequence shown here is derived from an EMBL/GenBank/DDBJ whole genome shotgun (WGS) entry which is preliminary data.</text>
</comment>
<evidence type="ECO:0000313" key="2">
    <source>
        <dbReference type="Proteomes" id="UP000324222"/>
    </source>
</evidence>
<organism evidence="1 2">
    <name type="scientific">Portunus trituberculatus</name>
    <name type="common">Swimming crab</name>
    <name type="synonym">Neptunus trituberculatus</name>
    <dbReference type="NCBI Taxonomy" id="210409"/>
    <lineage>
        <taxon>Eukaryota</taxon>
        <taxon>Metazoa</taxon>
        <taxon>Ecdysozoa</taxon>
        <taxon>Arthropoda</taxon>
        <taxon>Crustacea</taxon>
        <taxon>Multicrustacea</taxon>
        <taxon>Malacostraca</taxon>
        <taxon>Eumalacostraca</taxon>
        <taxon>Eucarida</taxon>
        <taxon>Decapoda</taxon>
        <taxon>Pleocyemata</taxon>
        <taxon>Brachyura</taxon>
        <taxon>Eubrachyura</taxon>
        <taxon>Portunoidea</taxon>
        <taxon>Portunidae</taxon>
        <taxon>Portuninae</taxon>
        <taxon>Portunus</taxon>
    </lineage>
</organism>
<evidence type="ECO:0000313" key="1">
    <source>
        <dbReference type="EMBL" id="MPC81069.1"/>
    </source>
</evidence>
<keyword evidence="2" id="KW-1185">Reference proteome</keyword>
<sequence length="110" mass="11978">MMARAQVHRNAARTSPSLLATRYLPASLVRGVTAPGSSGAPLPPNLRRHLMPEEPLFSCLCSGFCWNNLLFVAASSLHTEGTLGHASFIHSHRLLGDIEITVYDLQNVEL</sequence>
<dbReference type="AlphaFoldDB" id="A0A5B7IGX7"/>
<gene>
    <name evidence="1" type="ORF">E2C01_075669</name>
</gene>
<name>A0A5B7IGX7_PORTR</name>
<dbReference type="Proteomes" id="UP000324222">
    <property type="component" value="Unassembled WGS sequence"/>
</dbReference>